<proteinExistence type="inferred from homology"/>
<dbReference type="Gene3D" id="3.90.55.10">
    <property type="entry name" value="Dimethylsulfoxide Reductase, domain 3"/>
    <property type="match status" value="1"/>
</dbReference>
<organism evidence="10 11">
    <name type="scientific">Acuticoccus sediminis</name>
    <dbReference type="NCBI Taxonomy" id="2184697"/>
    <lineage>
        <taxon>Bacteria</taxon>
        <taxon>Pseudomonadati</taxon>
        <taxon>Pseudomonadota</taxon>
        <taxon>Alphaproteobacteria</taxon>
        <taxon>Hyphomicrobiales</taxon>
        <taxon>Amorphaceae</taxon>
        <taxon>Acuticoccus</taxon>
    </lineage>
</organism>
<evidence type="ECO:0000259" key="8">
    <source>
        <dbReference type="Pfam" id="PF01568"/>
    </source>
</evidence>
<gene>
    <name evidence="10" type="ORF">DLJ53_14945</name>
</gene>
<dbReference type="SUPFAM" id="SSF50692">
    <property type="entry name" value="ADC-like"/>
    <property type="match status" value="1"/>
</dbReference>
<dbReference type="PANTHER" id="PTHR43742:SF10">
    <property type="entry name" value="TRIMETHYLAMINE-N-OXIDE REDUCTASE 2"/>
    <property type="match status" value="1"/>
</dbReference>
<keyword evidence="3" id="KW-0500">Molybdenum</keyword>
<dbReference type="Pfam" id="PF18364">
    <property type="entry name" value="Molybdopterin_N"/>
    <property type="match status" value="1"/>
</dbReference>
<dbReference type="RefSeq" id="WP_111346607.1">
    <property type="nucleotide sequence ID" value="NZ_QHHQ01000003.1"/>
</dbReference>
<dbReference type="InterPro" id="IPR006657">
    <property type="entry name" value="MoPterin_dinucl-bd_dom"/>
</dbReference>
<keyword evidence="4" id="KW-0479">Metal-binding</keyword>
<dbReference type="GO" id="GO:0009055">
    <property type="term" value="F:electron transfer activity"/>
    <property type="evidence" value="ECO:0007669"/>
    <property type="project" value="TreeGrafter"/>
</dbReference>
<feature type="region of interest" description="Disordered" evidence="6">
    <location>
        <begin position="1"/>
        <end position="37"/>
    </location>
</feature>
<evidence type="ECO:0000256" key="4">
    <source>
        <dbReference type="ARBA" id="ARBA00022723"/>
    </source>
</evidence>
<dbReference type="InterPro" id="IPR050612">
    <property type="entry name" value="Prok_Mopterin_Oxidored"/>
</dbReference>
<keyword evidence="5" id="KW-0560">Oxidoreductase</keyword>
<evidence type="ECO:0000256" key="3">
    <source>
        <dbReference type="ARBA" id="ARBA00022505"/>
    </source>
</evidence>
<dbReference type="GO" id="GO:0030151">
    <property type="term" value="F:molybdenum ion binding"/>
    <property type="evidence" value="ECO:0007669"/>
    <property type="project" value="TreeGrafter"/>
</dbReference>
<keyword evidence="11" id="KW-1185">Reference proteome</keyword>
<evidence type="ECO:0000256" key="6">
    <source>
        <dbReference type="SAM" id="MobiDB-lite"/>
    </source>
</evidence>
<dbReference type="SUPFAM" id="SSF53706">
    <property type="entry name" value="Formate dehydrogenase/DMSO reductase, domains 1-3"/>
    <property type="match status" value="1"/>
</dbReference>
<dbReference type="GO" id="GO:0030288">
    <property type="term" value="C:outer membrane-bounded periplasmic space"/>
    <property type="evidence" value="ECO:0007669"/>
    <property type="project" value="TreeGrafter"/>
</dbReference>
<evidence type="ECO:0000259" key="9">
    <source>
        <dbReference type="Pfam" id="PF18364"/>
    </source>
</evidence>
<accession>A0A8B2NXR0</accession>
<feature type="domain" description="Molybdopterin dinucleotide-binding" evidence="8">
    <location>
        <begin position="620"/>
        <end position="733"/>
    </location>
</feature>
<keyword evidence="10" id="KW-0808">Transferase</keyword>
<dbReference type="Pfam" id="PF01568">
    <property type="entry name" value="Molydop_binding"/>
    <property type="match status" value="1"/>
</dbReference>
<dbReference type="AlphaFoldDB" id="A0A8B2NXR0"/>
<evidence type="ECO:0000313" key="10">
    <source>
        <dbReference type="EMBL" id="RAI00558.1"/>
    </source>
</evidence>
<dbReference type="GO" id="GO:0016491">
    <property type="term" value="F:oxidoreductase activity"/>
    <property type="evidence" value="ECO:0007669"/>
    <property type="project" value="UniProtKB-KW"/>
</dbReference>
<evidence type="ECO:0000259" key="7">
    <source>
        <dbReference type="Pfam" id="PF00384"/>
    </source>
</evidence>
<comment type="caution">
    <text evidence="10">The sequence shown here is derived from an EMBL/GenBank/DDBJ whole genome shotgun (WGS) entry which is preliminary data.</text>
</comment>
<dbReference type="PANTHER" id="PTHR43742">
    <property type="entry name" value="TRIMETHYLAMINE-N-OXIDE REDUCTASE"/>
    <property type="match status" value="1"/>
</dbReference>
<dbReference type="GO" id="GO:0009061">
    <property type="term" value="P:anaerobic respiration"/>
    <property type="evidence" value="ECO:0007669"/>
    <property type="project" value="TreeGrafter"/>
</dbReference>
<feature type="compositionally biased region" description="Basic and acidic residues" evidence="6">
    <location>
        <begin position="20"/>
        <end position="33"/>
    </location>
</feature>
<dbReference type="InterPro" id="IPR041460">
    <property type="entry name" value="Molybdopterin_N"/>
</dbReference>
<comment type="similarity">
    <text evidence="2">Belongs to the prokaryotic molybdopterin-containing oxidoreductase family.</text>
</comment>
<dbReference type="Gene3D" id="3.40.50.740">
    <property type="match status" value="1"/>
</dbReference>
<dbReference type="GO" id="GO:0043546">
    <property type="term" value="F:molybdopterin cofactor binding"/>
    <property type="evidence" value="ECO:0007669"/>
    <property type="project" value="InterPro"/>
</dbReference>
<feature type="domain" description="Molybdopterin oxidoreductase N-terminal" evidence="9">
    <location>
        <begin position="7"/>
        <end position="47"/>
    </location>
</feature>
<dbReference type="Proteomes" id="UP000249590">
    <property type="component" value="Unassembled WGS sequence"/>
</dbReference>
<dbReference type="CDD" id="cd02769">
    <property type="entry name" value="MopB_DMSOR-BSOR-TMAOR"/>
    <property type="match status" value="1"/>
</dbReference>
<evidence type="ECO:0000256" key="5">
    <source>
        <dbReference type="ARBA" id="ARBA00023002"/>
    </source>
</evidence>
<dbReference type="Gene3D" id="3.40.228.10">
    <property type="entry name" value="Dimethylsulfoxide Reductase, domain 2"/>
    <property type="match status" value="1"/>
</dbReference>
<evidence type="ECO:0000313" key="11">
    <source>
        <dbReference type="Proteomes" id="UP000249590"/>
    </source>
</evidence>
<name>A0A8B2NXR0_9HYPH</name>
<evidence type="ECO:0000256" key="1">
    <source>
        <dbReference type="ARBA" id="ARBA00001942"/>
    </source>
</evidence>
<dbReference type="Gene3D" id="2.40.40.20">
    <property type="match status" value="1"/>
</dbReference>
<dbReference type="InterPro" id="IPR006656">
    <property type="entry name" value="Mopterin_OxRdtase"/>
</dbReference>
<dbReference type="Pfam" id="PF00384">
    <property type="entry name" value="Molybdopterin"/>
    <property type="match status" value="1"/>
</dbReference>
<dbReference type="InterPro" id="IPR009010">
    <property type="entry name" value="Asp_de-COase-like_dom_sf"/>
</dbReference>
<reference evidence="10 11" key="1">
    <citation type="submission" date="2018-05" db="EMBL/GenBank/DDBJ databases">
        <title>Acuticoccus sediminis sp. nov., isolated from deep-sea sediment of Indian Ocean.</title>
        <authorList>
            <person name="Liu X."/>
            <person name="Lai Q."/>
            <person name="Du Y."/>
            <person name="Sun F."/>
            <person name="Zhang X."/>
            <person name="Wang S."/>
            <person name="Shao Z."/>
        </authorList>
    </citation>
    <scope>NUCLEOTIDE SEQUENCE [LARGE SCALE GENOMIC DNA]</scope>
    <source>
        <strain evidence="10 11">PTG4-2</strain>
    </source>
</reference>
<dbReference type="EMBL" id="QHHQ01000003">
    <property type="protein sequence ID" value="RAI00558.1"/>
    <property type="molecule type" value="Genomic_DNA"/>
</dbReference>
<evidence type="ECO:0000256" key="2">
    <source>
        <dbReference type="ARBA" id="ARBA00010312"/>
    </source>
</evidence>
<dbReference type="OrthoDB" id="9759518at2"/>
<sequence length="766" mass="82695">MTESLTHSSHWGAFSVTPEADGRLEITPHKGDPDPSPILQNLTDALRHPARVARPMVRRGWLTDGPGPTTRRGHDEFVAVPWDDVIDRLAAELKRVESEFGAEAVFGGSYGWSSAGRFHHAQSQVHRFLNKTIGGYVKSVGTYSSAAAHAMLPHIFGSVMDVARHNVTWDQIVEHTELVLAFGGLAVKNSAIAQGGISQHIERLSMGAAAKRGARFVLISPLRSDMPPDANAEWLPIQPGTDTALLLAMMYVLDSEGLADMDFVDRYTVGFDTFAAYMRGTSDGQPKDPHWAAPITGIPADTIAQLARDAARARTLVTNSHSLQRSEHGEQPLWASAVLAAMLGDIGLPGGGYHYSLGSLGHTGRAPAAVPLPTLPQGDNGVANYIPVARITDMLENPGVEYDYNGNRLTYPDIKLMYWAGGNPFHHHQDLERLARALGKLDTFVVHDFAFTSAARHADIVLPATMSLEREDLGAGGTDSLIVAMRKLAEPYGEARDDYSIFAGIAERMGRGENFTEGRTAEQWLEHLYERTREALIARGDPAPTLAELREAGDLAIPMVPDDGALMARFREDPEANPLATPSGKIEIYSETVAAMGYDDCPGHPTWLERFEAPRGDAPLWLIANQPATRLHSQLDYGAHSRAGKRDGREVARLHPEDAAARGISVDDVVVVTSPRGACLATADISEDVLKGCVNLATGAWYDPVDIGGQIVCVHGNPNAVTLDRGTSRLGQGCTGQLSCVEVARWTGQVPSVRVHRAPDAVSDVA</sequence>
<protein>
    <submittedName>
        <fullName evidence="10">Asp-tRNA(Asn)/Glu-tRNA(Gln) amidotransferase GatCAB subunit C</fullName>
    </submittedName>
</protein>
<dbReference type="GO" id="GO:0016740">
    <property type="term" value="F:transferase activity"/>
    <property type="evidence" value="ECO:0007669"/>
    <property type="project" value="UniProtKB-KW"/>
</dbReference>
<comment type="cofactor">
    <cofactor evidence="1">
        <name>Mo-bis(molybdopterin guanine dinucleotide)</name>
        <dbReference type="ChEBI" id="CHEBI:60539"/>
    </cofactor>
</comment>
<feature type="domain" description="Molybdopterin oxidoreductase" evidence="7">
    <location>
        <begin position="51"/>
        <end position="508"/>
    </location>
</feature>